<dbReference type="EMBL" id="GGEC01092850">
    <property type="protein sequence ID" value="MBX73334.1"/>
    <property type="molecule type" value="Transcribed_RNA"/>
</dbReference>
<name>A0A2P2R2I4_RHIMU</name>
<proteinExistence type="predicted"/>
<organism evidence="2">
    <name type="scientific">Rhizophora mucronata</name>
    <name type="common">Asiatic mangrove</name>
    <dbReference type="NCBI Taxonomy" id="61149"/>
    <lineage>
        <taxon>Eukaryota</taxon>
        <taxon>Viridiplantae</taxon>
        <taxon>Streptophyta</taxon>
        <taxon>Embryophyta</taxon>
        <taxon>Tracheophyta</taxon>
        <taxon>Spermatophyta</taxon>
        <taxon>Magnoliopsida</taxon>
        <taxon>eudicotyledons</taxon>
        <taxon>Gunneridae</taxon>
        <taxon>Pentapetalae</taxon>
        <taxon>rosids</taxon>
        <taxon>fabids</taxon>
        <taxon>Malpighiales</taxon>
        <taxon>Rhizophoraceae</taxon>
        <taxon>Rhizophora</taxon>
    </lineage>
</organism>
<dbReference type="AlphaFoldDB" id="A0A2P2R2I4"/>
<feature type="region of interest" description="Disordered" evidence="1">
    <location>
        <begin position="1"/>
        <end position="53"/>
    </location>
</feature>
<feature type="compositionally biased region" description="Low complexity" evidence="1">
    <location>
        <begin position="26"/>
        <end position="36"/>
    </location>
</feature>
<evidence type="ECO:0000313" key="2">
    <source>
        <dbReference type="EMBL" id="MBX73334.1"/>
    </source>
</evidence>
<reference evidence="2" key="1">
    <citation type="submission" date="2018-02" db="EMBL/GenBank/DDBJ databases">
        <title>Rhizophora mucronata_Transcriptome.</title>
        <authorList>
            <person name="Meera S.P."/>
            <person name="Sreeshan A."/>
            <person name="Augustine A."/>
        </authorList>
    </citation>
    <scope>NUCLEOTIDE SEQUENCE</scope>
    <source>
        <tissue evidence="2">Leaf</tissue>
    </source>
</reference>
<accession>A0A2P2R2I4</accession>
<feature type="compositionally biased region" description="Polar residues" evidence="1">
    <location>
        <begin position="1"/>
        <end position="25"/>
    </location>
</feature>
<feature type="compositionally biased region" description="Polar residues" evidence="1">
    <location>
        <begin position="37"/>
        <end position="46"/>
    </location>
</feature>
<sequence length="53" mass="6016">MKPNGKQLTSISRLNQQYQHNNNPRSSQSQKKIISSNGLSKHTTIFPNIPPQK</sequence>
<evidence type="ECO:0000256" key="1">
    <source>
        <dbReference type="SAM" id="MobiDB-lite"/>
    </source>
</evidence>
<protein>
    <submittedName>
        <fullName evidence="2">Uncharacterized protein</fullName>
    </submittedName>
</protein>